<dbReference type="InterPro" id="IPR018422">
    <property type="entry name" value="Cation/H_exchanger_CPA1"/>
</dbReference>
<evidence type="ECO:0000256" key="11">
    <source>
        <dbReference type="SAM" id="Phobius"/>
    </source>
</evidence>
<comment type="subcellular location">
    <subcellularLocation>
        <location evidence="1">Cell membrane</location>
        <topology evidence="1">Multi-pass membrane protein</topology>
    </subcellularLocation>
</comment>
<evidence type="ECO:0000256" key="1">
    <source>
        <dbReference type="ARBA" id="ARBA00004651"/>
    </source>
</evidence>
<dbReference type="EMBL" id="FMBL01000003">
    <property type="protein sequence ID" value="SCC80228.1"/>
    <property type="molecule type" value="Genomic_DNA"/>
</dbReference>
<feature type="transmembrane region" description="Helical" evidence="11">
    <location>
        <begin position="113"/>
        <end position="135"/>
    </location>
</feature>
<dbReference type="Gene3D" id="6.10.140.1330">
    <property type="match status" value="1"/>
</dbReference>
<evidence type="ECO:0000256" key="9">
    <source>
        <dbReference type="ARBA" id="ARBA00023201"/>
    </source>
</evidence>
<keyword evidence="4 11" id="KW-0812">Transmembrane</keyword>
<dbReference type="GO" id="GO:0051453">
    <property type="term" value="P:regulation of intracellular pH"/>
    <property type="evidence" value="ECO:0007669"/>
    <property type="project" value="TreeGrafter"/>
</dbReference>
<feature type="domain" description="Cation/H+ exchanger transmembrane" evidence="12">
    <location>
        <begin position="14"/>
        <end position="414"/>
    </location>
</feature>
<dbReference type="STRING" id="1505727.GA0061077_1103"/>
<sequence>MPIFELILCILGAVVLSSFISRFIPKISTPLVQIALGVVLAFLPTFPHIKLDPELFMVLFIAPLLYLEAHEIDKRMLFKTLKFSLPMAIGLAFGTMAVVGLMLHAVWPVIPLAAAFALGAALGPTDAVAVSSLSSEASFTKQQSGILTGESLFNDASGVIGFQFSILAAVTGSFSMANATKDFVISFFGGVALGIVAGVIANGVFTLVRRLGWETMTTRILMELFLPFLVFLGAEGFHISGILAVVAFGLTVHFDLNGIGGPNVARTNIVSNSVWTVLSFALNGTVFILLGLQLPDAMRASWLNHNVRNVELVGIILLVTLVVIAIRFLWVWLIAAPTRDPESGKRALLKPRSLRDAMVMTFGGPKGTITLSLMFTIPYTVASGAAFPMRDELIFIAAGVIVLTLLLANFMLPLIAPAEDTDKEFGKLTEITIEELTRTVQELTNRVNDDNRHAILPVIDSYNNRIARLRQRISMFDSQEFETLRIDALHWEKEYVHKRLDEARADTQMDKHHRELQIEACERMLDQIMNALRHASNKKTHYRAVSQIRGRVHGLRHQLIMAVRRAHSKFRNSDSALNENEIYYYLRSTQISALDSVITRLYQEMQGDTYKHEYCALLLRDYQRARAELASRNDIKTAAKIAPQISEVKHESYSIELSIIQEMLESGEISRSQAKQLRSNVYVMQVDAEAEL</sequence>
<name>A0A1C4H6D4_9BIFI</name>
<feature type="transmembrane region" description="Helical" evidence="11">
    <location>
        <begin position="220"/>
        <end position="253"/>
    </location>
</feature>
<keyword evidence="14" id="KW-1185">Reference proteome</keyword>
<dbReference type="Proteomes" id="UP000242610">
    <property type="component" value="Unassembled WGS sequence"/>
</dbReference>
<feature type="transmembrane region" description="Helical" evidence="11">
    <location>
        <begin position="273"/>
        <end position="292"/>
    </location>
</feature>
<evidence type="ECO:0000256" key="4">
    <source>
        <dbReference type="ARBA" id="ARBA00022692"/>
    </source>
</evidence>
<dbReference type="GO" id="GO:0005886">
    <property type="term" value="C:plasma membrane"/>
    <property type="evidence" value="ECO:0007669"/>
    <property type="project" value="UniProtKB-SubCell"/>
</dbReference>
<evidence type="ECO:0000313" key="14">
    <source>
        <dbReference type="Proteomes" id="UP000242610"/>
    </source>
</evidence>
<dbReference type="GO" id="GO:0098719">
    <property type="term" value="P:sodium ion import across plasma membrane"/>
    <property type="evidence" value="ECO:0007669"/>
    <property type="project" value="TreeGrafter"/>
</dbReference>
<feature type="transmembrane region" description="Helical" evidence="11">
    <location>
        <begin position="393"/>
        <end position="416"/>
    </location>
</feature>
<accession>A0A1C4H6D4</accession>
<keyword evidence="10" id="KW-0175">Coiled coil</keyword>
<evidence type="ECO:0000313" key="13">
    <source>
        <dbReference type="EMBL" id="SCC80228.1"/>
    </source>
</evidence>
<dbReference type="PANTHER" id="PTHR10110">
    <property type="entry name" value="SODIUM/HYDROGEN EXCHANGER"/>
    <property type="match status" value="1"/>
</dbReference>
<evidence type="ECO:0000256" key="10">
    <source>
        <dbReference type="SAM" id="Coils"/>
    </source>
</evidence>
<feature type="coiled-coil region" evidence="10">
    <location>
        <begin position="433"/>
        <end position="479"/>
    </location>
</feature>
<feature type="transmembrane region" description="Helical" evidence="11">
    <location>
        <begin position="6"/>
        <end position="24"/>
    </location>
</feature>
<evidence type="ECO:0000256" key="3">
    <source>
        <dbReference type="ARBA" id="ARBA00022475"/>
    </source>
</evidence>
<keyword evidence="5 11" id="KW-1133">Transmembrane helix</keyword>
<keyword evidence="3" id="KW-1003">Cell membrane</keyword>
<keyword evidence="6" id="KW-0915">Sodium</keyword>
<dbReference type="PANTHER" id="PTHR10110:SF86">
    <property type="entry name" value="SODIUM_HYDROGEN EXCHANGER 7"/>
    <property type="match status" value="1"/>
</dbReference>
<evidence type="ECO:0000256" key="8">
    <source>
        <dbReference type="ARBA" id="ARBA00023136"/>
    </source>
</evidence>
<dbReference type="GO" id="GO:0015386">
    <property type="term" value="F:potassium:proton antiporter activity"/>
    <property type="evidence" value="ECO:0007669"/>
    <property type="project" value="TreeGrafter"/>
</dbReference>
<gene>
    <name evidence="13" type="ORF">GA0061077_1103</name>
</gene>
<evidence type="ECO:0000256" key="2">
    <source>
        <dbReference type="ARBA" id="ARBA00022448"/>
    </source>
</evidence>
<feature type="transmembrane region" description="Helical" evidence="11">
    <location>
        <begin position="312"/>
        <end position="337"/>
    </location>
</feature>
<feature type="transmembrane region" description="Helical" evidence="11">
    <location>
        <begin position="156"/>
        <end position="177"/>
    </location>
</feature>
<feature type="transmembrane region" description="Helical" evidence="11">
    <location>
        <begin position="31"/>
        <end position="49"/>
    </location>
</feature>
<reference evidence="14" key="1">
    <citation type="submission" date="2016-08" db="EMBL/GenBank/DDBJ databases">
        <authorList>
            <person name="Varghese N."/>
            <person name="Submissions Spin"/>
        </authorList>
    </citation>
    <scope>NUCLEOTIDE SEQUENCE [LARGE SCALE GENOMIC DNA]</scope>
    <source>
        <strain evidence="14">R-52791</strain>
    </source>
</reference>
<feature type="transmembrane region" description="Helical" evidence="11">
    <location>
        <begin position="357"/>
        <end position="381"/>
    </location>
</feature>
<keyword evidence="7" id="KW-0406">Ion transport</keyword>
<protein>
    <submittedName>
        <fullName evidence="13">Monovalent cation:H+ antiporter, CPA1 family</fullName>
    </submittedName>
</protein>
<keyword evidence="2" id="KW-0813">Transport</keyword>
<dbReference type="OrthoDB" id="9809206at2"/>
<evidence type="ECO:0000259" key="12">
    <source>
        <dbReference type="Pfam" id="PF00999"/>
    </source>
</evidence>
<dbReference type="AlphaFoldDB" id="A0A1C4H6D4"/>
<keyword evidence="8 11" id="KW-0472">Membrane</keyword>
<organism evidence="13 14">
    <name type="scientific">Bifidobacterium commune</name>
    <dbReference type="NCBI Taxonomy" id="1505727"/>
    <lineage>
        <taxon>Bacteria</taxon>
        <taxon>Bacillati</taxon>
        <taxon>Actinomycetota</taxon>
        <taxon>Actinomycetes</taxon>
        <taxon>Bifidobacteriales</taxon>
        <taxon>Bifidobacteriaceae</taxon>
        <taxon>Bifidobacterium</taxon>
    </lineage>
</organism>
<dbReference type="Pfam" id="PF00999">
    <property type="entry name" value="Na_H_Exchanger"/>
    <property type="match status" value="1"/>
</dbReference>
<evidence type="ECO:0000256" key="5">
    <source>
        <dbReference type="ARBA" id="ARBA00022989"/>
    </source>
</evidence>
<keyword evidence="9" id="KW-0739">Sodium transport</keyword>
<feature type="transmembrane region" description="Helical" evidence="11">
    <location>
        <begin position="84"/>
        <end position="107"/>
    </location>
</feature>
<feature type="transmembrane region" description="Helical" evidence="11">
    <location>
        <begin position="55"/>
        <end position="72"/>
    </location>
</feature>
<dbReference type="InterPro" id="IPR006153">
    <property type="entry name" value="Cation/H_exchanger_TM"/>
</dbReference>
<proteinExistence type="predicted"/>
<evidence type="ECO:0000256" key="7">
    <source>
        <dbReference type="ARBA" id="ARBA00023065"/>
    </source>
</evidence>
<dbReference type="GO" id="GO:0015385">
    <property type="term" value="F:sodium:proton antiporter activity"/>
    <property type="evidence" value="ECO:0007669"/>
    <property type="project" value="InterPro"/>
</dbReference>
<evidence type="ECO:0000256" key="6">
    <source>
        <dbReference type="ARBA" id="ARBA00023053"/>
    </source>
</evidence>
<dbReference type="RefSeq" id="WP_091847958.1">
    <property type="nucleotide sequence ID" value="NZ_FMBL01000003.1"/>
</dbReference>
<feature type="transmembrane region" description="Helical" evidence="11">
    <location>
        <begin position="183"/>
        <end position="208"/>
    </location>
</feature>